<evidence type="ECO:0000313" key="2">
    <source>
        <dbReference type="Proteomes" id="UP000295198"/>
    </source>
</evidence>
<organism evidence="1 2">
    <name type="scientific">Nocardioides guangzhouensis</name>
    <dbReference type="NCBI Taxonomy" id="2497878"/>
    <lineage>
        <taxon>Bacteria</taxon>
        <taxon>Bacillati</taxon>
        <taxon>Actinomycetota</taxon>
        <taxon>Actinomycetes</taxon>
        <taxon>Propionibacteriales</taxon>
        <taxon>Nocardioidaceae</taxon>
        <taxon>Nocardioides</taxon>
    </lineage>
</organism>
<comment type="caution">
    <text evidence="1">The sequence shown here is derived from an EMBL/GenBank/DDBJ whole genome shotgun (WGS) entry which is preliminary data.</text>
</comment>
<dbReference type="AlphaFoldDB" id="A0A4Q4ZJF0"/>
<protein>
    <submittedName>
        <fullName evidence="1">Uncharacterized protein</fullName>
    </submittedName>
</protein>
<keyword evidence="2" id="KW-1185">Reference proteome</keyword>
<evidence type="ECO:0000313" key="1">
    <source>
        <dbReference type="EMBL" id="RYP88417.1"/>
    </source>
</evidence>
<proteinExistence type="predicted"/>
<reference evidence="1 2" key="1">
    <citation type="submission" date="2019-01" db="EMBL/GenBank/DDBJ databases">
        <title>Nocardioides guangzhouensis sp. nov., an actinobacterium isolated from soil.</title>
        <authorList>
            <person name="Fu Y."/>
            <person name="Cai Y."/>
            <person name="Lin Z."/>
            <person name="Chen P."/>
        </authorList>
    </citation>
    <scope>NUCLEOTIDE SEQUENCE [LARGE SCALE GENOMIC DNA]</scope>
    <source>
        <strain evidence="1 2">130</strain>
    </source>
</reference>
<dbReference type="Proteomes" id="UP000295198">
    <property type="component" value="Unassembled WGS sequence"/>
</dbReference>
<sequence>MTRDPRWEEQLFALFDDLEQQAEAAFAAEREGEVAEQARSAYAEVALAARLMAAVGAPVSLTVEGVGALEGTLQRVAAGWCLLDVAGQGWIVRLPAVQVVRGLPARSVAEAAWPVTARLGLGSALRRVAEARDPCRLLLRDGTTYDARLGRVGADFVEAHLGETPPGTRTGPVLVAFTALAAVHPL</sequence>
<gene>
    <name evidence="1" type="ORF">EKO23_03580</name>
</gene>
<dbReference type="OrthoDB" id="3787456at2"/>
<dbReference type="RefSeq" id="WP_134714136.1">
    <property type="nucleotide sequence ID" value="NZ_SDKM01000003.1"/>
</dbReference>
<accession>A0A4Q4ZJF0</accession>
<name>A0A4Q4ZJF0_9ACTN</name>
<dbReference type="EMBL" id="SDKM01000003">
    <property type="protein sequence ID" value="RYP88417.1"/>
    <property type="molecule type" value="Genomic_DNA"/>
</dbReference>